<dbReference type="EMBL" id="BNJQ01000001">
    <property type="protein sequence ID" value="GHP01586.1"/>
    <property type="molecule type" value="Genomic_DNA"/>
</dbReference>
<dbReference type="InterPro" id="IPR000595">
    <property type="entry name" value="cNMP-bd_dom"/>
</dbReference>
<feature type="compositionally biased region" description="Polar residues" evidence="1">
    <location>
        <begin position="238"/>
        <end position="255"/>
    </location>
</feature>
<name>A0A830H3A4_9CHLO</name>
<dbReference type="InterPro" id="IPR018490">
    <property type="entry name" value="cNMP-bd_dom_sf"/>
</dbReference>
<dbReference type="AlphaFoldDB" id="A0A830H3A4"/>
<keyword evidence="4" id="KW-1185">Reference proteome</keyword>
<feature type="region of interest" description="Disordered" evidence="1">
    <location>
        <begin position="1"/>
        <end position="34"/>
    </location>
</feature>
<dbReference type="Gene3D" id="2.60.120.10">
    <property type="entry name" value="Jelly Rolls"/>
    <property type="match status" value="2"/>
</dbReference>
<evidence type="ECO:0000313" key="4">
    <source>
        <dbReference type="Proteomes" id="UP000660262"/>
    </source>
</evidence>
<feature type="region of interest" description="Disordered" evidence="1">
    <location>
        <begin position="692"/>
        <end position="860"/>
    </location>
</feature>
<evidence type="ECO:0000313" key="3">
    <source>
        <dbReference type="EMBL" id="GHP01586.1"/>
    </source>
</evidence>
<proteinExistence type="predicted"/>
<feature type="compositionally biased region" description="Low complexity" evidence="1">
    <location>
        <begin position="598"/>
        <end position="607"/>
    </location>
</feature>
<accession>A0A830H3A4</accession>
<feature type="compositionally biased region" description="Basic and acidic residues" evidence="1">
    <location>
        <begin position="850"/>
        <end position="860"/>
    </location>
</feature>
<dbReference type="InterPro" id="IPR014710">
    <property type="entry name" value="RmlC-like_jellyroll"/>
</dbReference>
<dbReference type="PANTHER" id="PTHR23011">
    <property type="entry name" value="CYCLIC NUCLEOTIDE-BINDING DOMAIN CONTAINING PROTEIN"/>
    <property type="match status" value="1"/>
</dbReference>
<gene>
    <name evidence="3" type="ORF">PPROV_000034200</name>
</gene>
<organism evidence="3 4">
    <name type="scientific">Pycnococcus provasolii</name>
    <dbReference type="NCBI Taxonomy" id="41880"/>
    <lineage>
        <taxon>Eukaryota</taxon>
        <taxon>Viridiplantae</taxon>
        <taxon>Chlorophyta</taxon>
        <taxon>Pseudoscourfieldiophyceae</taxon>
        <taxon>Pseudoscourfieldiales</taxon>
        <taxon>Pycnococcaceae</taxon>
        <taxon>Pycnococcus</taxon>
    </lineage>
</organism>
<evidence type="ECO:0000259" key="2">
    <source>
        <dbReference type="PROSITE" id="PS50042"/>
    </source>
</evidence>
<dbReference type="SUPFAM" id="SSF51206">
    <property type="entry name" value="cAMP-binding domain-like"/>
    <property type="match status" value="2"/>
</dbReference>
<protein>
    <recommendedName>
        <fullName evidence="2">Cyclic nucleotide-binding domain-containing protein</fullName>
    </recommendedName>
</protein>
<feature type="compositionally biased region" description="Polar residues" evidence="1">
    <location>
        <begin position="565"/>
        <end position="582"/>
    </location>
</feature>
<sequence length="904" mass="98303">MSASASQEGSKALEGRSGPPSPSHSSLSANPFEGWTDHNRTVATRYVYFGERAPYAPEQALTRGGGADAADLSSPERINAMGRLLASFSGFAGVPKCDIVTLARCAHFQKVDAATEPGLIMRLGSKTDTVYLLVNGTLNLTVVKDEADSLEEGESLTYIWPYARLAKPPLSSLSVEAGECLTLRPGAFVNDLAPFSQTPGGSAVNVTAVGGVCEIRWMDIDSKESAAKMEGLRRQLSRTKSYATTATSTPQNNGESDVDEKRYGWARTDENFESMSNSFGPIVLELQEHQYFGQSALLDGSQRRASIIASSAHVSLMAIGRAEYLAIVAARQRRHLVDRCSDLRLLPSIANWHEVKLARLAYSFKHKTFHLQGALTLQGDERGELHILIAGSCRVSRRVNGKGNRPGDAPMPRRSSVAAVAHPPRSSGGHNPPRTSGRSTRRGILSDSGSSGGGGDLIRYDLALLGPGCLIGDYVTFVAPHEKQPYDVISCSESKTLSANGHELVRVLEQEDYNALLKLREAAEQKWEREQEHERLVMTTFSTSLAPLSMPSLTAPTQADVPAPSSGTPDSSSKRTNLGDTPSSFVPLVSTWKVLPTSSSGKASRAASKAHDSSPLDVSQTRFSEDTYEQAAHHSNMRGYTPEPTSVARSGSRGGLRSPADSVLSLYDRWPTTLHEEHMYRTEKRRYMQQVAKRMQGSKPKSMVSAILSSPSPSPSPPQQRSVSTRSPANLASLRAEKSAPVLGSSQLWQNRSASRRRRGPRIIAVDSAGDLSPIDPQANGHGRSHSSLGFAHDKRSRKNGDGGPNEQHKTPASHSRPPRPKNDSAEPQRTPVATKSEEKRRKQAVAETPTEHGSEKAGMDKFAQTFSRPFSPKTRLKAQLSFLEREEKWLSHMHRSKPKNDTQ</sequence>
<feature type="region of interest" description="Disordered" evidence="1">
    <location>
        <begin position="399"/>
        <end position="450"/>
    </location>
</feature>
<evidence type="ECO:0000256" key="1">
    <source>
        <dbReference type="SAM" id="MobiDB-lite"/>
    </source>
</evidence>
<comment type="caution">
    <text evidence="3">The sequence shown here is derived from an EMBL/GenBank/DDBJ whole genome shotgun (WGS) entry which is preliminary data.</text>
</comment>
<feature type="region of interest" description="Disordered" evidence="1">
    <location>
        <begin position="598"/>
        <end position="660"/>
    </location>
</feature>
<reference evidence="3" key="1">
    <citation type="submission" date="2020-10" db="EMBL/GenBank/DDBJ databases">
        <title>Unveiling of a novel bifunctional photoreceptor, Dualchrome1, isolated from a cosmopolitan green alga.</title>
        <authorList>
            <person name="Suzuki S."/>
            <person name="Kawachi M."/>
        </authorList>
    </citation>
    <scope>NUCLEOTIDE SEQUENCE</scope>
    <source>
        <strain evidence="3">NIES 2893</strain>
    </source>
</reference>
<dbReference type="PROSITE" id="PS50042">
    <property type="entry name" value="CNMP_BINDING_3"/>
    <property type="match status" value="1"/>
</dbReference>
<feature type="compositionally biased region" description="Polar residues" evidence="1">
    <location>
        <begin position="548"/>
        <end position="557"/>
    </location>
</feature>
<feature type="compositionally biased region" description="Low complexity" evidence="1">
    <location>
        <begin position="719"/>
        <end position="728"/>
    </location>
</feature>
<feature type="region of interest" description="Disordered" evidence="1">
    <location>
        <begin position="238"/>
        <end position="259"/>
    </location>
</feature>
<feature type="domain" description="Cyclic nucleotide-binding" evidence="2">
    <location>
        <begin position="282"/>
        <end position="328"/>
    </location>
</feature>
<dbReference type="PANTHER" id="PTHR23011:SF28">
    <property type="entry name" value="CYCLIC NUCLEOTIDE-BINDING DOMAIN CONTAINING PROTEIN"/>
    <property type="match status" value="1"/>
</dbReference>
<dbReference type="Proteomes" id="UP000660262">
    <property type="component" value="Unassembled WGS sequence"/>
</dbReference>
<feature type="region of interest" description="Disordered" evidence="1">
    <location>
        <begin position="548"/>
        <end position="582"/>
    </location>
</feature>